<keyword evidence="5" id="KW-0106">Calcium</keyword>
<evidence type="ECO:0000313" key="9">
    <source>
        <dbReference type="EMBL" id="CAH1403405.1"/>
    </source>
</evidence>
<dbReference type="InterPro" id="IPR000917">
    <property type="entry name" value="Sulfatase_N"/>
</dbReference>
<dbReference type="PROSITE" id="PS00149">
    <property type="entry name" value="SULFATASE_2"/>
    <property type="match status" value="1"/>
</dbReference>
<keyword evidence="7" id="KW-0732">Signal</keyword>
<dbReference type="GO" id="GO:0046872">
    <property type="term" value="F:metal ion binding"/>
    <property type="evidence" value="ECO:0007669"/>
    <property type="project" value="UniProtKB-KW"/>
</dbReference>
<keyword evidence="3" id="KW-0479">Metal-binding</keyword>
<evidence type="ECO:0000256" key="7">
    <source>
        <dbReference type="SAM" id="SignalP"/>
    </source>
</evidence>
<dbReference type="InterPro" id="IPR017850">
    <property type="entry name" value="Alkaline_phosphatase_core_sf"/>
</dbReference>
<dbReference type="InterPro" id="IPR024607">
    <property type="entry name" value="Sulfatase_CS"/>
</dbReference>
<sequence>MFLCLGLVFVLQCLAQIRCERPNIVIVLADDMGWNDVGFHSGDMDTPNIDALAYNGVILTRHYSQPVCTPSRAALLTGDYPFRNGMQGRPCRAGLPDGLRTGVKLMPEYFSSLGYKSHLIGKWHLGYQTPNHLPTRRGFNSFFGYLNGFLGYWDGTHYDGDNVGRDIRRNEEEAWRPTYGKYLTHLLTEEAINVIDNHEGTEGLLMIVAEAAIHATNLDIGREAPYDVKNTTKRGYLRGDHLSLAVVGELDWSIGQIVLALEKKNILNNTIIVFISDNGAPSSSPNFCNSGSNWPLRGEKLSVHEGGVRTIAAVWSPLFEEPSRLSDQLFHITDWLPTLYAAAGGDPKDLEIHDGINQWPSLAQTQSGTRDTVVVDIDDVSNCEAIIKGNWKMVKNHEFSNERKFSDKYYGENGRWLRYNDTNLKSSIVAKVLGGVPSNYCQLRNASTIFSFCPDEANSMAEDCHSQYCLYDIYHDPTECYNIAQHHTDIVENLKALLDDYRKHLVPNTHKNYDPRSDPKYWNDYWSPWLNETTDE</sequence>
<evidence type="ECO:0000256" key="3">
    <source>
        <dbReference type="ARBA" id="ARBA00022723"/>
    </source>
</evidence>
<dbReference type="GO" id="GO:0008484">
    <property type="term" value="F:sulfuric ester hydrolase activity"/>
    <property type="evidence" value="ECO:0007669"/>
    <property type="project" value="InterPro"/>
</dbReference>
<dbReference type="Gene3D" id="3.40.720.10">
    <property type="entry name" value="Alkaline Phosphatase, subunit A"/>
    <property type="match status" value="1"/>
</dbReference>
<evidence type="ECO:0000256" key="4">
    <source>
        <dbReference type="ARBA" id="ARBA00022801"/>
    </source>
</evidence>
<dbReference type="PROSITE" id="PS00523">
    <property type="entry name" value="SULFATASE_1"/>
    <property type="match status" value="1"/>
</dbReference>
<feature type="chain" id="PRO_5040419556" description="Sulfatase N-terminal domain-containing protein" evidence="7">
    <location>
        <begin position="20"/>
        <end position="536"/>
    </location>
</feature>
<reference evidence="9" key="1">
    <citation type="submission" date="2022-01" db="EMBL/GenBank/DDBJ databases">
        <authorList>
            <person name="King R."/>
        </authorList>
    </citation>
    <scope>NUCLEOTIDE SEQUENCE</scope>
</reference>
<dbReference type="AlphaFoldDB" id="A0A9P0MSY8"/>
<evidence type="ECO:0000259" key="8">
    <source>
        <dbReference type="Pfam" id="PF00884"/>
    </source>
</evidence>
<evidence type="ECO:0000256" key="2">
    <source>
        <dbReference type="ARBA" id="ARBA00008779"/>
    </source>
</evidence>
<keyword evidence="4" id="KW-0378">Hydrolase</keyword>
<keyword evidence="10" id="KW-1185">Reference proteome</keyword>
<comment type="similarity">
    <text evidence="2">Belongs to the sulfatase family.</text>
</comment>
<dbReference type="OrthoDB" id="103349at2759"/>
<protein>
    <recommendedName>
        <fullName evidence="8">Sulfatase N-terminal domain-containing protein</fullName>
    </recommendedName>
</protein>
<name>A0A9P0MSY8_NEZVI</name>
<proteinExistence type="inferred from homology"/>
<feature type="domain" description="Sulfatase N-terminal" evidence="8">
    <location>
        <begin position="22"/>
        <end position="344"/>
    </location>
</feature>
<evidence type="ECO:0000256" key="5">
    <source>
        <dbReference type="ARBA" id="ARBA00022837"/>
    </source>
</evidence>
<accession>A0A9P0MSY8</accession>
<evidence type="ECO:0000256" key="6">
    <source>
        <dbReference type="ARBA" id="ARBA00023180"/>
    </source>
</evidence>
<dbReference type="InterPro" id="IPR047115">
    <property type="entry name" value="ARSB"/>
</dbReference>
<dbReference type="Gene3D" id="3.30.1120.10">
    <property type="match status" value="1"/>
</dbReference>
<dbReference type="PANTHER" id="PTHR10342:SF264">
    <property type="entry name" value="MIP05773P-RELATED"/>
    <property type="match status" value="1"/>
</dbReference>
<dbReference type="CDD" id="cd16029">
    <property type="entry name" value="4-S"/>
    <property type="match status" value="1"/>
</dbReference>
<dbReference type="PANTHER" id="PTHR10342">
    <property type="entry name" value="ARYLSULFATASE"/>
    <property type="match status" value="1"/>
</dbReference>
<evidence type="ECO:0000313" key="10">
    <source>
        <dbReference type="Proteomes" id="UP001152798"/>
    </source>
</evidence>
<dbReference type="SUPFAM" id="SSF53649">
    <property type="entry name" value="Alkaline phosphatase-like"/>
    <property type="match status" value="1"/>
</dbReference>
<comment type="cofactor">
    <cofactor evidence="1">
        <name>Ca(2+)</name>
        <dbReference type="ChEBI" id="CHEBI:29108"/>
    </cofactor>
</comment>
<dbReference type="EMBL" id="OV725081">
    <property type="protein sequence ID" value="CAH1403405.1"/>
    <property type="molecule type" value="Genomic_DNA"/>
</dbReference>
<organism evidence="9 10">
    <name type="scientific">Nezara viridula</name>
    <name type="common">Southern green stink bug</name>
    <name type="synonym">Cimex viridulus</name>
    <dbReference type="NCBI Taxonomy" id="85310"/>
    <lineage>
        <taxon>Eukaryota</taxon>
        <taxon>Metazoa</taxon>
        <taxon>Ecdysozoa</taxon>
        <taxon>Arthropoda</taxon>
        <taxon>Hexapoda</taxon>
        <taxon>Insecta</taxon>
        <taxon>Pterygota</taxon>
        <taxon>Neoptera</taxon>
        <taxon>Paraneoptera</taxon>
        <taxon>Hemiptera</taxon>
        <taxon>Heteroptera</taxon>
        <taxon>Panheteroptera</taxon>
        <taxon>Pentatomomorpha</taxon>
        <taxon>Pentatomoidea</taxon>
        <taxon>Pentatomidae</taxon>
        <taxon>Pentatominae</taxon>
        <taxon>Nezara</taxon>
    </lineage>
</organism>
<feature type="signal peptide" evidence="7">
    <location>
        <begin position="1"/>
        <end position="19"/>
    </location>
</feature>
<dbReference type="Pfam" id="PF00884">
    <property type="entry name" value="Sulfatase"/>
    <property type="match status" value="1"/>
</dbReference>
<dbReference type="Proteomes" id="UP001152798">
    <property type="component" value="Chromosome 5"/>
</dbReference>
<evidence type="ECO:0000256" key="1">
    <source>
        <dbReference type="ARBA" id="ARBA00001913"/>
    </source>
</evidence>
<keyword evidence="6" id="KW-0325">Glycoprotein</keyword>
<gene>
    <name evidence="9" type="ORF">NEZAVI_LOCUS12017</name>
</gene>